<protein>
    <submittedName>
        <fullName evidence="2">Str. FM013</fullName>
    </submittedName>
</protein>
<evidence type="ECO:0000256" key="1">
    <source>
        <dbReference type="SAM" id="MobiDB-lite"/>
    </source>
</evidence>
<proteinExistence type="predicted"/>
<dbReference type="AlphaFoldDB" id="A0A0G4PUR1"/>
<organism evidence="2 3">
    <name type="scientific">Penicillium camemberti (strain FM 013)</name>
    <dbReference type="NCBI Taxonomy" id="1429867"/>
    <lineage>
        <taxon>Eukaryota</taxon>
        <taxon>Fungi</taxon>
        <taxon>Dikarya</taxon>
        <taxon>Ascomycota</taxon>
        <taxon>Pezizomycotina</taxon>
        <taxon>Eurotiomycetes</taxon>
        <taxon>Eurotiomycetidae</taxon>
        <taxon>Eurotiales</taxon>
        <taxon>Aspergillaceae</taxon>
        <taxon>Penicillium</taxon>
    </lineage>
</organism>
<keyword evidence="3" id="KW-1185">Reference proteome</keyword>
<accession>A0A0G4PUR1</accession>
<feature type="region of interest" description="Disordered" evidence="1">
    <location>
        <begin position="1"/>
        <end position="64"/>
    </location>
</feature>
<gene>
    <name evidence="2" type="ORF">PCAMFM013_S046g000069</name>
</gene>
<name>A0A0G4PUR1_PENC3</name>
<sequence>MANDPKPSRNGVGRGTAKSKPRAGRSYASLPYSARSTVSMSKADRNPLNPGHSITKSAKKKDHEATYRKYLDVIDQA</sequence>
<dbReference type="EMBL" id="HG793179">
    <property type="protein sequence ID" value="CRL30265.1"/>
    <property type="molecule type" value="Genomic_DNA"/>
</dbReference>
<evidence type="ECO:0000313" key="3">
    <source>
        <dbReference type="Proteomes" id="UP000053732"/>
    </source>
</evidence>
<reference evidence="2 3" key="1">
    <citation type="journal article" date="2014" name="Nat. Commun.">
        <title>Multiple recent horizontal transfers of a large genomic region in cheese making fungi.</title>
        <authorList>
            <person name="Cheeseman K."/>
            <person name="Ropars J."/>
            <person name="Renault P."/>
            <person name="Dupont J."/>
            <person name="Gouzy J."/>
            <person name="Branca A."/>
            <person name="Abraham A.L."/>
            <person name="Ceppi M."/>
            <person name="Conseiller E."/>
            <person name="Debuchy R."/>
            <person name="Malagnac F."/>
            <person name="Goarin A."/>
            <person name="Silar P."/>
            <person name="Lacoste S."/>
            <person name="Sallet E."/>
            <person name="Bensimon A."/>
            <person name="Giraud T."/>
            <person name="Brygoo Y."/>
        </authorList>
    </citation>
    <scope>NUCLEOTIDE SEQUENCE [LARGE SCALE GENOMIC DNA]</scope>
    <source>
        <strain evidence="3">FM 013</strain>
    </source>
</reference>
<evidence type="ECO:0000313" key="2">
    <source>
        <dbReference type="EMBL" id="CRL30265.1"/>
    </source>
</evidence>
<dbReference type="Proteomes" id="UP000053732">
    <property type="component" value="Unassembled WGS sequence"/>
</dbReference>